<protein>
    <submittedName>
        <fullName evidence="1">Uncharacterized protein</fullName>
    </submittedName>
</protein>
<reference evidence="1" key="1">
    <citation type="submission" date="2021-05" db="EMBL/GenBank/DDBJ databases">
        <authorList>
            <person name="Scholz U."/>
            <person name="Mascher M."/>
            <person name="Fiebig A."/>
        </authorList>
    </citation>
    <scope>NUCLEOTIDE SEQUENCE [LARGE SCALE GENOMIC DNA]</scope>
</reference>
<sequence length="604" mass="69669">MASEMKRGDSSKKLLQDSGQGTYHDSETYTEDIIGTQIPSSSDAYKYQLQSTSSDMFSNLHVETSSSNQRQQHESYQMLMSDSMNMSFTQMMLSVQAPVNQIYSSCNIEPMGSENKTFMITGRDGSSQTLLLDEDGEPEQQPKFGDNDEVEEDEQEQNDNYEQQPQFRDNDAVEDNDADRFYNWQWDDDNGQHNNESASKNTNNQESVINSDDNRDKYPATEIEMPEGVEQLTPEDIRLFLESESVKAACTGSQEAIGHHVPYMNMIFDTEEEAYKFYNEYASICGFSVRRASNYKGKNRGDEIGSRRTYTCHKFGKVVDPDVLENRKLKRQERDQARTGKAPADNTKKRRRNVTEVTGCKAKMVVSLKESKWHITNLELHHNHELCQPDESKFLRSHKNITNQEKLFIRTFTSMKLATRKIMAILTYLRGGKPKDVPYTKKDVSNVMTAIRQEDNSNDMMKVLEYFWQRKDEDPRYHYEFKLGKGNKVECIFWADGFSRQTYELYGDVVSFDTTFKTNKYNLPFALFVGVTGHGHNCLFGCAIINNEQGDTFKWLFQAFKRCHGEKHPLTIITDQDATMKNAIDAMLPHTCHRNCFFPCQKKG</sequence>
<evidence type="ECO:0000313" key="2">
    <source>
        <dbReference type="Proteomes" id="UP001732700"/>
    </source>
</evidence>
<accession>A0ACD6A5I4</accession>
<dbReference type="Proteomes" id="UP001732700">
    <property type="component" value="Chromosome 7C"/>
</dbReference>
<reference evidence="1" key="2">
    <citation type="submission" date="2025-09" db="UniProtKB">
        <authorList>
            <consortium name="EnsemblPlants"/>
        </authorList>
    </citation>
    <scope>IDENTIFICATION</scope>
</reference>
<proteinExistence type="predicted"/>
<evidence type="ECO:0000313" key="1">
    <source>
        <dbReference type="EnsemblPlants" id="AVESA.00010b.r2.7CG0704750.1.CDS"/>
    </source>
</evidence>
<keyword evidence="2" id="KW-1185">Reference proteome</keyword>
<name>A0ACD6A5I4_AVESA</name>
<dbReference type="EnsemblPlants" id="AVESA.00010b.r2.7CG0704750.1">
    <property type="protein sequence ID" value="AVESA.00010b.r2.7CG0704750.1.CDS"/>
    <property type="gene ID" value="AVESA.00010b.r2.7CG0704750"/>
</dbReference>
<organism evidence="1 2">
    <name type="scientific">Avena sativa</name>
    <name type="common">Oat</name>
    <dbReference type="NCBI Taxonomy" id="4498"/>
    <lineage>
        <taxon>Eukaryota</taxon>
        <taxon>Viridiplantae</taxon>
        <taxon>Streptophyta</taxon>
        <taxon>Embryophyta</taxon>
        <taxon>Tracheophyta</taxon>
        <taxon>Spermatophyta</taxon>
        <taxon>Magnoliopsida</taxon>
        <taxon>Liliopsida</taxon>
        <taxon>Poales</taxon>
        <taxon>Poaceae</taxon>
        <taxon>BOP clade</taxon>
        <taxon>Pooideae</taxon>
        <taxon>Poodae</taxon>
        <taxon>Poeae</taxon>
        <taxon>Poeae Chloroplast Group 1 (Aveneae type)</taxon>
        <taxon>Aveninae</taxon>
        <taxon>Avena</taxon>
    </lineage>
</organism>